<dbReference type="EMBL" id="JNAX01000015">
    <property type="protein sequence ID" value="KGG19622.1"/>
    <property type="molecule type" value="Genomic_DNA"/>
</dbReference>
<evidence type="ECO:0000313" key="1">
    <source>
        <dbReference type="EMBL" id="KGG19622.1"/>
    </source>
</evidence>
<protein>
    <submittedName>
        <fullName evidence="1">CheY-like domain containing protein</fullName>
    </submittedName>
</protein>
<reference evidence="2" key="1">
    <citation type="journal article" date="2014" name="Sci. Data">
        <title>Genomes of diverse isolates of the marine cyanobacterium Prochlorococcus.</title>
        <authorList>
            <person name="Biller S."/>
            <person name="Berube P."/>
            <person name="Thompson J."/>
            <person name="Kelly L."/>
            <person name="Roggensack S."/>
            <person name="Awad L."/>
            <person name="Roache-Johnson K."/>
            <person name="Ding H."/>
            <person name="Giovannoni S.J."/>
            <person name="Moore L.R."/>
            <person name="Chisholm S.W."/>
        </authorList>
    </citation>
    <scope>NUCLEOTIDE SEQUENCE [LARGE SCALE GENOMIC DNA]</scope>
    <source>
        <strain evidence="2">PAC1</strain>
    </source>
</reference>
<proteinExistence type="predicted"/>
<sequence length="541" mass="62166">MIEERAKQILMIAPSLLGESLALQLTSEDDNLEIILDKKDINGLPKLILFCLEEVELSNSIKLEIHKLKERWDQSPVLIVIPKSIKLSSDDLMTFGSEGVIQDPTVELLRDTINIVIGGGRVFKINNETNYNADSIHNSYGLGHWLLTSGLSQINKDLYTLDQMIAKKSINTFYLFILIGRRRELLTAKRLIIWLWGPLEVLIESPIKSNNNKNIINKYNTDITIKNTSTNELWNVIYKRVKERLQDDLINSTNELAALYSLNKSKRCNLLKTLLKEFSTIIIKLDSKNNREKELEEILKSITPELRANTLRNFIDSYARLKKNGVDVFISDFLVHNADLGILDDELPSIALIIDPILNNKPILLDGDYLSIEDPRSIIQLETFILNWILRTAEIVSEEIISSCSEWPELRKYFLNKELVSTRELERKRNHINTNNQLQNLFKRPVRLYESKRLYYTVKNKKIEKVITLEPRDDELKKLDWAQRQIAFIIELRDALAPQVQAIIQYLGDLIVLILTKVVGRSIGLIGRGIAQGMGRNLSKG</sequence>
<dbReference type="InterPro" id="IPR022552">
    <property type="entry name" value="UPF_Ycf55"/>
</dbReference>
<organism evidence="1 2">
    <name type="scientific">Prochlorococcus marinus str. PAC1</name>
    <dbReference type="NCBI Taxonomy" id="59924"/>
    <lineage>
        <taxon>Bacteria</taxon>
        <taxon>Bacillati</taxon>
        <taxon>Cyanobacteriota</taxon>
        <taxon>Cyanophyceae</taxon>
        <taxon>Synechococcales</taxon>
        <taxon>Prochlorococcaceae</taxon>
        <taxon>Prochlorococcus</taxon>
    </lineage>
</organism>
<dbReference type="InterPro" id="IPR016837">
    <property type="entry name" value="Uncharacterised_Ycf55_cyanobac"/>
</dbReference>
<dbReference type="Proteomes" id="UP000030392">
    <property type="component" value="Unassembled WGS sequence"/>
</dbReference>
<evidence type="ECO:0000313" key="2">
    <source>
        <dbReference type="Proteomes" id="UP000030392"/>
    </source>
</evidence>
<accession>A0A0A2C2A1</accession>
<comment type="caution">
    <text evidence="1">The sequence shown here is derived from an EMBL/GenBank/DDBJ whole genome shotgun (WGS) entry which is preliminary data.</text>
</comment>
<dbReference type="AlphaFoldDB" id="A0A0A2C2A1"/>
<dbReference type="Pfam" id="PF12452">
    <property type="entry name" value="DUF3685"/>
    <property type="match status" value="1"/>
</dbReference>
<gene>
    <name evidence="1" type="ORF">EV03_2007</name>
</gene>
<name>A0A0A2C2A1_PROMR</name>
<dbReference type="PIRSF" id="PIRSF026434">
    <property type="entry name" value="RR_ycf55_prd"/>
    <property type="match status" value="1"/>
</dbReference>